<reference evidence="5" key="1">
    <citation type="submission" date="2014-11" db="EMBL/GenBank/DDBJ databases">
        <authorList>
            <person name="Otto D Thomas"/>
            <person name="Naeem Raeece"/>
        </authorList>
    </citation>
    <scope>NUCLEOTIDE SEQUENCE</scope>
</reference>
<dbReference type="GO" id="GO:0045292">
    <property type="term" value="P:mRNA cis splicing, via spliceosome"/>
    <property type="evidence" value="ECO:0007669"/>
    <property type="project" value="TreeGrafter"/>
</dbReference>
<feature type="region of interest" description="Disordered" evidence="4">
    <location>
        <begin position="99"/>
        <end position="143"/>
    </location>
</feature>
<comment type="similarity">
    <text evidence="2">Belongs to the SNU66/SART1 family.</text>
</comment>
<evidence type="ECO:0000256" key="1">
    <source>
        <dbReference type="ARBA" id="ARBA00004123"/>
    </source>
</evidence>
<keyword evidence="3" id="KW-0539">Nucleus</keyword>
<comment type="subcellular location">
    <subcellularLocation>
        <location evidence="1">Nucleus</location>
    </subcellularLocation>
</comment>
<feature type="compositionally biased region" description="Low complexity" evidence="4">
    <location>
        <begin position="26"/>
        <end position="42"/>
    </location>
</feature>
<dbReference type="InterPro" id="IPR005011">
    <property type="entry name" value="SNU66/SART1"/>
</dbReference>
<accession>A0A0G4I764</accession>
<dbReference type="GO" id="GO:0046540">
    <property type="term" value="C:U4/U6 x U5 tri-snRNP complex"/>
    <property type="evidence" value="ECO:0007669"/>
    <property type="project" value="TreeGrafter"/>
</dbReference>
<feature type="region of interest" description="Disordered" evidence="4">
    <location>
        <begin position="207"/>
        <end position="285"/>
    </location>
</feature>
<feature type="compositionally biased region" description="Acidic residues" evidence="4">
    <location>
        <begin position="315"/>
        <end position="331"/>
    </location>
</feature>
<evidence type="ECO:0000256" key="4">
    <source>
        <dbReference type="SAM" id="MobiDB-lite"/>
    </source>
</evidence>
<sequence length="691" mass="76394">MSSEADAAAWVAAMRKKDAEKGGPTVSASAAAASVKKPLAALYYSDDEDSDDDAGRGRGGGRFAEDHLGGLRVTHKMKDLQGGDDSFLTLADKPILDEQGNLDMEGDELEDVHIAEREKRKEREREAKGRYNANADYEEEDEEEILKKKDILHHYDKWADPKAAAREKGFVLSKGGTAKAGADRNPLREGEVDLEVKWKVQSDFLPSSSLSKQKAEKGFRKKKTKGVKQERPRALKEEDDDLGEDILSFLSKQKGGKEEGDDVDMGTREDRKGEDSEVRASQVVQGVSQIQKGQWGVSVRAGGTGELKRVRAGGEGEEEETLGFGQAEDDEDQIFFEQMRKLRKVGALKEKEEPGEGGERNGGAEEKEKKREEALLESLRKIKPEKTEGGVDAHGDMKMGDGDEDDAMKIGDAVDGTSLQLSSTDQFVKVVMTPLEKLQASKNEAFSGAAVLEQQQQARERRLASKLKGQAEKEKEKEGGVKIGRRTEGTGIRRAYGGDDEEVEGVAVRGVERERRGGGEEEDAVMESMEGAAGRREGLALGEDDSDSESEEEHGMGEKTLDLGIAGTLERLKARGELELEDQLKKKRHEVGANVLHKDVDDEINFEYKDQFGNVQTPMEHFKQLSHVFHGKKPGKNKEEAYLRKKEQNKRTLIANTDMHFSKTASQQALERAKQQTGQAYMVLTGQRTKD</sequence>
<feature type="region of interest" description="Disordered" evidence="4">
    <location>
        <begin position="1"/>
        <end position="84"/>
    </location>
</feature>
<feature type="region of interest" description="Disordered" evidence="4">
    <location>
        <begin position="309"/>
        <end position="331"/>
    </location>
</feature>
<evidence type="ECO:0008006" key="6">
    <source>
        <dbReference type="Google" id="ProtNLM"/>
    </source>
</evidence>
<dbReference type="Pfam" id="PF03343">
    <property type="entry name" value="SART-1"/>
    <property type="match status" value="2"/>
</dbReference>
<feature type="compositionally biased region" description="Basic and acidic residues" evidence="4">
    <location>
        <begin position="227"/>
        <end position="236"/>
    </location>
</feature>
<feature type="compositionally biased region" description="Basic and acidic residues" evidence="4">
    <location>
        <begin position="265"/>
        <end position="278"/>
    </location>
</feature>
<dbReference type="PANTHER" id="PTHR14152:SF5">
    <property type="entry name" value="U4_U6.U5 TRI-SNRNP-ASSOCIATED PROTEIN 1"/>
    <property type="match status" value="1"/>
</dbReference>
<feature type="region of interest" description="Disordered" evidence="4">
    <location>
        <begin position="456"/>
        <end position="562"/>
    </location>
</feature>
<gene>
    <name evidence="5" type="ORF">Cvel_11594</name>
</gene>
<dbReference type="AlphaFoldDB" id="A0A0G4I764"/>
<feature type="compositionally biased region" description="Basic and acidic residues" evidence="4">
    <location>
        <begin position="458"/>
        <end position="488"/>
    </location>
</feature>
<organism evidence="5">
    <name type="scientific">Chromera velia CCMP2878</name>
    <dbReference type="NCBI Taxonomy" id="1169474"/>
    <lineage>
        <taxon>Eukaryota</taxon>
        <taxon>Sar</taxon>
        <taxon>Alveolata</taxon>
        <taxon>Colpodellida</taxon>
        <taxon>Chromeraceae</taxon>
        <taxon>Chromera</taxon>
    </lineage>
</organism>
<feature type="compositionally biased region" description="Basic and acidic residues" evidence="4">
    <location>
        <begin position="111"/>
        <end position="129"/>
    </location>
</feature>
<evidence type="ECO:0000256" key="3">
    <source>
        <dbReference type="ARBA" id="ARBA00023242"/>
    </source>
</evidence>
<feature type="compositionally biased region" description="Low complexity" evidence="4">
    <location>
        <begin position="1"/>
        <end position="13"/>
    </location>
</feature>
<feature type="compositionally biased region" description="Basic and acidic residues" evidence="4">
    <location>
        <begin position="347"/>
        <end position="401"/>
    </location>
</feature>
<proteinExistence type="inferred from homology"/>
<dbReference type="PANTHER" id="PTHR14152">
    <property type="entry name" value="SQUAMOUS CELL CARCINOMA ANTIGEN RECOGNISED BY CYTOTOXIC T LYMPHOCYTES"/>
    <property type="match status" value="1"/>
</dbReference>
<feature type="region of interest" description="Disordered" evidence="4">
    <location>
        <begin position="672"/>
        <end position="691"/>
    </location>
</feature>
<evidence type="ECO:0000256" key="2">
    <source>
        <dbReference type="ARBA" id="ARBA00006076"/>
    </source>
</evidence>
<feature type="compositionally biased region" description="Acidic residues" evidence="4">
    <location>
        <begin position="542"/>
        <end position="552"/>
    </location>
</feature>
<feature type="compositionally biased region" description="Basic and acidic residues" evidence="4">
    <location>
        <begin position="510"/>
        <end position="519"/>
    </location>
</feature>
<name>A0A0G4I764_9ALVE</name>
<dbReference type="GO" id="GO:0000481">
    <property type="term" value="P:maturation of 5S rRNA"/>
    <property type="evidence" value="ECO:0007669"/>
    <property type="project" value="TreeGrafter"/>
</dbReference>
<dbReference type="EMBL" id="CDMZ01005422">
    <property type="protein sequence ID" value="CEM52907.1"/>
    <property type="molecule type" value="Genomic_DNA"/>
</dbReference>
<feature type="region of interest" description="Disordered" evidence="4">
    <location>
        <begin position="346"/>
        <end position="410"/>
    </location>
</feature>
<protein>
    <recommendedName>
        <fullName evidence="6">SART-1 family protein</fullName>
    </recommendedName>
</protein>
<dbReference type="VEuPathDB" id="CryptoDB:Cvel_11594"/>
<evidence type="ECO:0000313" key="5">
    <source>
        <dbReference type="EMBL" id="CEM52907.1"/>
    </source>
</evidence>